<name>A0A645FAC6_9ZZZZ</name>
<dbReference type="Gene3D" id="3.30.70.330">
    <property type="match status" value="1"/>
</dbReference>
<keyword evidence="2 6" id="KW-0378">Hydrolase</keyword>
<evidence type="ECO:0000256" key="1">
    <source>
        <dbReference type="ARBA" id="ARBA00022741"/>
    </source>
</evidence>
<dbReference type="PANTHER" id="PTHR47959">
    <property type="entry name" value="ATP-DEPENDENT RNA HELICASE RHLE-RELATED"/>
    <property type="match status" value="1"/>
</dbReference>
<dbReference type="GO" id="GO:0005829">
    <property type="term" value="C:cytosol"/>
    <property type="evidence" value="ECO:0007669"/>
    <property type="project" value="TreeGrafter"/>
</dbReference>
<gene>
    <name evidence="6" type="primary">dbpA_37</name>
    <name evidence="6" type="ORF">SDC9_158562</name>
</gene>
<dbReference type="InterPro" id="IPR012677">
    <property type="entry name" value="Nucleotide-bd_a/b_plait_sf"/>
</dbReference>
<reference evidence="6" key="1">
    <citation type="submission" date="2019-08" db="EMBL/GenBank/DDBJ databases">
        <authorList>
            <person name="Kucharzyk K."/>
            <person name="Murdoch R.W."/>
            <person name="Higgins S."/>
            <person name="Loffler F."/>
        </authorList>
    </citation>
    <scope>NUCLEOTIDE SEQUENCE</scope>
</reference>
<keyword evidence="4" id="KW-0067">ATP-binding</keyword>
<dbReference type="GO" id="GO:0005524">
    <property type="term" value="F:ATP binding"/>
    <property type="evidence" value="ECO:0007669"/>
    <property type="project" value="UniProtKB-KW"/>
</dbReference>
<evidence type="ECO:0000256" key="4">
    <source>
        <dbReference type="ARBA" id="ARBA00022840"/>
    </source>
</evidence>
<sequence length="253" mass="28469">MQNPVELNYLSAEAAEGLALKVVMSESIEKTETLFRLLCYLGNHSTLVFCNHREAVERISRFLSDRQLENDIFHGGLEQDERERALIKFHNGSVRLLITTDLASRGLDIPLIENIIHYQLPSTETAFIHRNGRTARMHAQGNAFLLLSGDEKLPAYINEKPPVETLPEKTVVPKPSGWTTIYISAGKKDKVNKVDIVGLLLQKGKLNKDELGLIHVLDFVSFAAVKSTKVPELLRLLRDEPLKKKKVKIAVAR</sequence>
<accession>A0A645FAC6</accession>
<keyword evidence="3 6" id="KW-0347">Helicase</keyword>
<evidence type="ECO:0000256" key="3">
    <source>
        <dbReference type="ARBA" id="ARBA00022806"/>
    </source>
</evidence>
<dbReference type="InterPro" id="IPR050079">
    <property type="entry name" value="DEAD_box_RNA_helicase"/>
</dbReference>
<dbReference type="InterPro" id="IPR027417">
    <property type="entry name" value="P-loop_NTPase"/>
</dbReference>
<dbReference type="Pfam" id="PF00271">
    <property type="entry name" value="Helicase_C"/>
    <property type="match status" value="1"/>
</dbReference>
<organism evidence="6">
    <name type="scientific">bioreactor metagenome</name>
    <dbReference type="NCBI Taxonomy" id="1076179"/>
    <lineage>
        <taxon>unclassified sequences</taxon>
        <taxon>metagenomes</taxon>
        <taxon>ecological metagenomes</taxon>
    </lineage>
</organism>
<keyword evidence="1" id="KW-0547">Nucleotide-binding</keyword>
<evidence type="ECO:0000259" key="5">
    <source>
        <dbReference type="PROSITE" id="PS51194"/>
    </source>
</evidence>
<dbReference type="SUPFAM" id="SSF52540">
    <property type="entry name" value="P-loop containing nucleoside triphosphate hydrolases"/>
    <property type="match status" value="1"/>
</dbReference>
<dbReference type="CDD" id="cd18787">
    <property type="entry name" value="SF2_C_DEAD"/>
    <property type="match status" value="1"/>
</dbReference>
<comment type="caution">
    <text evidence="6">The sequence shown here is derived from an EMBL/GenBank/DDBJ whole genome shotgun (WGS) entry which is preliminary data.</text>
</comment>
<dbReference type="Gene3D" id="3.40.50.300">
    <property type="entry name" value="P-loop containing nucleotide triphosphate hydrolases"/>
    <property type="match status" value="1"/>
</dbReference>
<evidence type="ECO:0000313" key="6">
    <source>
        <dbReference type="EMBL" id="MPN11261.1"/>
    </source>
</evidence>
<dbReference type="AlphaFoldDB" id="A0A645FAC6"/>
<dbReference type="SMART" id="SM00490">
    <property type="entry name" value="HELICc"/>
    <property type="match status" value="1"/>
</dbReference>
<dbReference type="EC" id="3.6.4.13" evidence="6"/>
<evidence type="ECO:0000256" key="2">
    <source>
        <dbReference type="ARBA" id="ARBA00022801"/>
    </source>
</evidence>
<dbReference type="InterPro" id="IPR001650">
    <property type="entry name" value="Helicase_C-like"/>
</dbReference>
<dbReference type="Pfam" id="PF03880">
    <property type="entry name" value="DbpA"/>
    <property type="match status" value="1"/>
</dbReference>
<dbReference type="PROSITE" id="PS51194">
    <property type="entry name" value="HELICASE_CTER"/>
    <property type="match status" value="1"/>
</dbReference>
<protein>
    <submittedName>
        <fullName evidence="6">ATP-dependent RNA helicase DbpA</fullName>
        <ecNumber evidence="6">3.6.4.13</ecNumber>
    </submittedName>
</protein>
<proteinExistence type="predicted"/>
<dbReference type="InterPro" id="IPR005580">
    <property type="entry name" value="DbpA/CsdA_RNA-bd_dom"/>
</dbReference>
<dbReference type="GO" id="GO:0016787">
    <property type="term" value="F:hydrolase activity"/>
    <property type="evidence" value="ECO:0007669"/>
    <property type="project" value="UniProtKB-KW"/>
</dbReference>
<dbReference type="EMBL" id="VSSQ01057456">
    <property type="protein sequence ID" value="MPN11261.1"/>
    <property type="molecule type" value="Genomic_DNA"/>
</dbReference>
<dbReference type="PANTHER" id="PTHR47959:SF1">
    <property type="entry name" value="ATP-DEPENDENT RNA HELICASE DBPA"/>
    <property type="match status" value="1"/>
</dbReference>
<dbReference type="GO" id="GO:0003724">
    <property type="term" value="F:RNA helicase activity"/>
    <property type="evidence" value="ECO:0007669"/>
    <property type="project" value="UniProtKB-EC"/>
</dbReference>
<feature type="domain" description="Helicase C-terminal" evidence="5">
    <location>
        <begin position="33"/>
        <end position="174"/>
    </location>
</feature>